<feature type="transmembrane region" description="Helical" evidence="7">
    <location>
        <begin position="178"/>
        <end position="199"/>
    </location>
</feature>
<keyword evidence="5 7" id="KW-1133">Transmembrane helix</keyword>
<feature type="transmembrane region" description="Helical" evidence="7">
    <location>
        <begin position="12"/>
        <end position="30"/>
    </location>
</feature>
<gene>
    <name evidence="9" type="ORF">BAZ10_17500</name>
</gene>
<comment type="caution">
    <text evidence="9">The sequence shown here is derived from an EMBL/GenBank/DDBJ whole genome shotgun (WGS) entry which is preliminary data.</text>
</comment>
<feature type="transmembrane region" description="Helical" evidence="7">
    <location>
        <begin position="283"/>
        <end position="303"/>
    </location>
</feature>
<feature type="domain" description="Acyltransferase 3" evidence="8">
    <location>
        <begin position="13"/>
        <end position="363"/>
    </location>
</feature>
<organism evidence="9 10">
    <name type="scientific">Elizabethkingia occulta</name>
    <dbReference type="NCBI Taxonomy" id="1867263"/>
    <lineage>
        <taxon>Bacteria</taxon>
        <taxon>Pseudomonadati</taxon>
        <taxon>Bacteroidota</taxon>
        <taxon>Flavobacteriia</taxon>
        <taxon>Flavobacteriales</taxon>
        <taxon>Weeksellaceae</taxon>
        <taxon>Elizabethkingia</taxon>
    </lineage>
</organism>
<dbReference type="AlphaFoldDB" id="A0A1T3MZF7"/>
<evidence type="ECO:0000256" key="3">
    <source>
        <dbReference type="ARBA" id="ARBA00022475"/>
    </source>
</evidence>
<dbReference type="PANTHER" id="PTHR40074">
    <property type="entry name" value="O-ACETYLTRANSFERASE WECH"/>
    <property type="match status" value="1"/>
</dbReference>
<dbReference type="GO" id="GO:0009246">
    <property type="term" value="P:enterobacterial common antigen biosynthetic process"/>
    <property type="evidence" value="ECO:0007669"/>
    <property type="project" value="TreeGrafter"/>
</dbReference>
<dbReference type="PANTHER" id="PTHR40074:SF2">
    <property type="entry name" value="O-ACETYLTRANSFERASE WECH"/>
    <property type="match status" value="1"/>
</dbReference>
<evidence type="ECO:0000256" key="6">
    <source>
        <dbReference type="ARBA" id="ARBA00023136"/>
    </source>
</evidence>
<sequence>MDMKTQTGRAYIPWIDLLRIVACFMVIISHSCDAFVGSFDNSFSFHTGVFWGSLVRPCVPLFAMMSGILLFPVTTDLSTFYKKRIGRIVIPLIFWSIVLPLLFFLYLNYIKASNSAVIDLSNFTWQATLKKIGTSVFNFNYDTTPLWYLYMLIGVYLFIPIIGVWLNTASAKDIRIFLAFWGVSLMAPYIKMAAPLLGYTGNYDNSGIWGVCNWNEFGTFYYFSGFLGYIILAYYLVKYPLNWTWSKTLSVAIPLFIIGFAITFAGFLITQKYFPASYANLEIVWYFCNINVAMMTFAMFIVFQKINIKESKILKNISSETFGIFLCHFILVQAFTDVFLHLDFLPATAKILGIAIVSFLTSYGVTILLGSNKITSRFVK</sequence>
<evidence type="ECO:0000256" key="2">
    <source>
        <dbReference type="ARBA" id="ARBA00007400"/>
    </source>
</evidence>
<keyword evidence="6 7" id="KW-0472">Membrane</keyword>
<dbReference type="InterPro" id="IPR002656">
    <property type="entry name" value="Acyl_transf_3_dom"/>
</dbReference>
<evidence type="ECO:0000256" key="4">
    <source>
        <dbReference type="ARBA" id="ARBA00022692"/>
    </source>
</evidence>
<proteinExistence type="inferred from homology"/>
<accession>A0A1T3MZF7</accession>
<feature type="transmembrane region" description="Helical" evidence="7">
    <location>
        <begin position="351"/>
        <end position="370"/>
    </location>
</feature>
<dbReference type="GO" id="GO:0005886">
    <property type="term" value="C:plasma membrane"/>
    <property type="evidence" value="ECO:0007669"/>
    <property type="project" value="UniProtKB-SubCell"/>
</dbReference>
<dbReference type="EMBL" id="MAHX01000002">
    <property type="protein sequence ID" value="OPC69671.1"/>
    <property type="molecule type" value="Genomic_DNA"/>
</dbReference>
<feature type="transmembrane region" description="Helical" evidence="7">
    <location>
        <begin position="147"/>
        <end position="166"/>
    </location>
</feature>
<reference evidence="9 10" key="1">
    <citation type="submission" date="2016-06" db="EMBL/GenBank/DDBJ databases">
        <title>Revisiting the taxonomy of the Elizabethkingia Genus based on Whole-Genome Sequencing, Optical Mapping, and MALDI-TOF.</title>
        <authorList>
            <person name="Nicholson A.C."/>
        </authorList>
    </citation>
    <scope>NUCLEOTIDE SEQUENCE [LARGE SCALE GENOMIC DNA]</scope>
    <source>
        <strain evidence="9 10">G4070</strain>
    </source>
</reference>
<evidence type="ECO:0000259" key="8">
    <source>
        <dbReference type="Pfam" id="PF01757"/>
    </source>
</evidence>
<feature type="transmembrane region" description="Helical" evidence="7">
    <location>
        <begin position="85"/>
        <end position="107"/>
    </location>
</feature>
<comment type="similarity">
    <text evidence="2">Belongs to the acyltransferase 3 family.</text>
</comment>
<keyword evidence="3" id="KW-1003">Cell membrane</keyword>
<keyword evidence="4 7" id="KW-0812">Transmembrane</keyword>
<feature type="transmembrane region" description="Helical" evidence="7">
    <location>
        <begin position="249"/>
        <end position="271"/>
    </location>
</feature>
<dbReference type="Pfam" id="PF01757">
    <property type="entry name" value="Acyl_transf_3"/>
    <property type="match status" value="1"/>
</dbReference>
<evidence type="ECO:0000256" key="1">
    <source>
        <dbReference type="ARBA" id="ARBA00004651"/>
    </source>
</evidence>
<feature type="transmembrane region" description="Helical" evidence="7">
    <location>
        <begin position="324"/>
        <end position="345"/>
    </location>
</feature>
<feature type="transmembrane region" description="Helical" evidence="7">
    <location>
        <begin position="50"/>
        <end position="73"/>
    </location>
</feature>
<comment type="subcellular location">
    <subcellularLocation>
        <location evidence="1">Cell membrane</location>
        <topology evidence="1">Multi-pass membrane protein</topology>
    </subcellularLocation>
</comment>
<keyword evidence="10" id="KW-1185">Reference proteome</keyword>
<evidence type="ECO:0000313" key="10">
    <source>
        <dbReference type="Proteomes" id="UP000190813"/>
    </source>
</evidence>
<protein>
    <recommendedName>
        <fullName evidence="8">Acyltransferase 3 domain-containing protein</fullName>
    </recommendedName>
</protein>
<dbReference type="GO" id="GO:0016413">
    <property type="term" value="F:O-acetyltransferase activity"/>
    <property type="evidence" value="ECO:0007669"/>
    <property type="project" value="TreeGrafter"/>
</dbReference>
<evidence type="ECO:0000256" key="7">
    <source>
        <dbReference type="SAM" id="Phobius"/>
    </source>
</evidence>
<evidence type="ECO:0000256" key="5">
    <source>
        <dbReference type="ARBA" id="ARBA00022989"/>
    </source>
</evidence>
<evidence type="ECO:0000313" key="9">
    <source>
        <dbReference type="EMBL" id="OPC69671.1"/>
    </source>
</evidence>
<dbReference type="Proteomes" id="UP000190813">
    <property type="component" value="Unassembled WGS sequence"/>
</dbReference>
<name>A0A1T3MZF7_9FLAO</name>
<feature type="transmembrane region" description="Helical" evidence="7">
    <location>
        <begin position="219"/>
        <end position="237"/>
    </location>
</feature>